<proteinExistence type="predicted"/>
<keyword evidence="2" id="KW-0378">Hydrolase</keyword>
<comment type="caution">
    <text evidence="2">The sequence shown here is derived from an EMBL/GenBank/DDBJ whole genome shotgun (WGS) entry which is preliminary data.</text>
</comment>
<sequence length="249" mass="27323">MIEHSQEKVGFVFINGAGLEGLVWSKVVEEFEHPFLLAEYPQRKGSVESRNGLTLEDYVTEMKKQVDGWGPHKIVIVAHSLGGAPALKLASLLTDRLAGIVAVGAVIPKRGGSFLSALPFPQRVIMSIMLRTIGTKPPESSIQSGLCNDLPADQAAKVVRGFIPESRRVYSDRVNVLVPSVPKLFVKLTKDKELSSSLQDKMISNFAPQAVRSLDTGHLPMISNPEGLRSILVEFLSNELRCSRIPKRE</sequence>
<dbReference type="InterPro" id="IPR052897">
    <property type="entry name" value="Sec-Metab_Biosynth_Hydrolase"/>
</dbReference>
<dbReference type="InterPro" id="IPR029058">
    <property type="entry name" value="AB_hydrolase_fold"/>
</dbReference>
<evidence type="ECO:0000259" key="1">
    <source>
        <dbReference type="Pfam" id="PF12697"/>
    </source>
</evidence>
<evidence type="ECO:0000313" key="2">
    <source>
        <dbReference type="EMBL" id="MFD2703581.1"/>
    </source>
</evidence>
<dbReference type="Proteomes" id="UP001597540">
    <property type="component" value="Unassembled WGS sequence"/>
</dbReference>
<protein>
    <submittedName>
        <fullName evidence="2">Alpha/beta fold hydrolase</fullName>
    </submittedName>
</protein>
<keyword evidence="3" id="KW-1185">Reference proteome</keyword>
<name>A0ABW5SV18_9BACL</name>
<dbReference type="PANTHER" id="PTHR37017">
    <property type="entry name" value="AB HYDROLASE-1 DOMAIN-CONTAINING PROTEIN-RELATED"/>
    <property type="match status" value="1"/>
</dbReference>
<organism evidence="2 3">
    <name type="scientific">Paenibacillus shunpengii</name>
    <dbReference type="NCBI Taxonomy" id="2054424"/>
    <lineage>
        <taxon>Bacteria</taxon>
        <taxon>Bacillati</taxon>
        <taxon>Bacillota</taxon>
        <taxon>Bacilli</taxon>
        <taxon>Bacillales</taxon>
        <taxon>Paenibacillaceae</taxon>
        <taxon>Paenibacillus</taxon>
    </lineage>
</organism>
<dbReference type="EMBL" id="JBHUMJ010000011">
    <property type="protein sequence ID" value="MFD2703581.1"/>
    <property type="molecule type" value="Genomic_DNA"/>
</dbReference>
<dbReference type="Pfam" id="PF12697">
    <property type="entry name" value="Abhydrolase_6"/>
    <property type="match status" value="1"/>
</dbReference>
<dbReference type="InterPro" id="IPR000073">
    <property type="entry name" value="AB_hydrolase_1"/>
</dbReference>
<dbReference type="PANTHER" id="PTHR37017:SF11">
    <property type="entry name" value="ESTERASE_LIPASE_THIOESTERASE DOMAIN-CONTAINING PROTEIN"/>
    <property type="match status" value="1"/>
</dbReference>
<dbReference type="Gene3D" id="3.40.50.1820">
    <property type="entry name" value="alpha/beta hydrolase"/>
    <property type="match status" value="1"/>
</dbReference>
<reference evidence="3" key="1">
    <citation type="journal article" date="2019" name="Int. J. Syst. Evol. Microbiol.">
        <title>The Global Catalogue of Microorganisms (GCM) 10K type strain sequencing project: providing services to taxonomists for standard genome sequencing and annotation.</title>
        <authorList>
            <consortium name="The Broad Institute Genomics Platform"/>
            <consortium name="The Broad Institute Genome Sequencing Center for Infectious Disease"/>
            <person name="Wu L."/>
            <person name="Ma J."/>
        </authorList>
    </citation>
    <scope>NUCLEOTIDE SEQUENCE [LARGE SCALE GENOMIC DNA]</scope>
    <source>
        <strain evidence="3">KCTC 33849</strain>
    </source>
</reference>
<dbReference type="GO" id="GO:0016787">
    <property type="term" value="F:hydrolase activity"/>
    <property type="evidence" value="ECO:0007669"/>
    <property type="project" value="UniProtKB-KW"/>
</dbReference>
<gene>
    <name evidence="2" type="ORF">ACFSVM_24400</name>
</gene>
<feature type="domain" description="AB hydrolase-1" evidence="1">
    <location>
        <begin position="11"/>
        <end position="228"/>
    </location>
</feature>
<accession>A0ABW5SV18</accession>
<evidence type="ECO:0000313" key="3">
    <source>
        <dbReference type="Proteomes" id="UP001597540"/>
    </source>
</evidence>
<dbReference type="SUPFAM" id="SSF53474">
    <property type="entry name" value="alpha/beta-Hydrolases"/>
    <property type="match status" value="1"/>
</dbReference>
<dbReference type="RefSeq" id="WP_379265060.1">
    <property type="nucleotide sequence ID" value="NZ_JBHUMJ010000011.1"/>
</dbReference>